<gene>
    <name evidence="5" type="ORF">C7449_102434</name>
</gene>
<reference evidence="5 6" key="1">
    <citation type="submission" date="2018-04" db="EMBL/GenBank/DDBJ databases">
        <title>Genomic Encyclopedia of Type Strains, Phase IV (KMG-IV): sequencing the most valuable type-strain genomes for metagenomic binning, comparative biology and taxonomic classification.</title>
        <authorList>
            <person name="Goeker M."/>
        </authorList>
    </citation>
    <scope>NUCLEOTIDE SEQUENCE [LARGE SCALE GENOMIC DNA]</scope>
    <source>
        <strain evidence="5 6">DSM 7138</strain>
    </source>
</reference>
<organism evidence="5 6">
    <name type="scientific">Mycoplana dimorpha</name>
    <dbReference type="NCBI Taxonomy" id="28320"/>
    <lineage>
        <taxon>Bacteria</taxon>
        <taxon>Pseudomonadati</taxon>
        <taxon>Pseudomonadota</taxon>
        <taxon>Alphaproteobacteria</taxon>
        <taxon>Hyphomicrobiales</taxon>
        <taxon>Rhizobiaceae</taxon>
        <taxon>Mycoplana</taxon>
    </lineage>
</organism>
<sequence length="238" mass="25623">MLSIVDPVRQLRIGLRVAPRSEYPVISMEGAGAVLLDAADAVFSPQTQERVWAVAKALRQVPGVMETVPGMNNLMIVFDPVAIAPEKLERKLDAAWHNIVPDAVAGREVEVPVRYGGAEGEDLAALAEHFGMAPEEVVRRHSEAHYSVAAVGAMPGFVYLSGLDPSLAVPRRAVPRMKVEVGSVIIGGSQAGIMPVTAPSGWHIIGRTDITLFDASREPPAAFLPGDRIRFRVERILP</sequence>
<evidence type="ECO:0000313" key="5">
    <source>
        <dbReference type="EMBL" id="PTM97560.1"/>
    </source>
</evidence>
<dbReference type="PANTHER" id="PTHR34698:SF2">
    <property type="entry name" value="5-OXOPROLINASE SUBUNIT B"/>
    <property type="match status" value="1"/>
</dbReference>
<name>A0A2T5BF02_MYCDI</name>
<proteinExistence type="predicted"/>
<accession>A0A2T5BF02</accession>
<dbReference type="NCBIfam" id="TIGR00370">
    <property type="entry name" value="5-oxoprolinase subunit PxpB"/>
    <property type="match status" value="1"/>
</dbReference>
<evidence type="ECO:0000256" key="2">
    <source>
        <dbReference type="ARBA" id="ARBA00022801"/>
    </source>
</evidence>
<dbReference type="SMART" id="SM00796">
    <property type="entry name" value="AHS1"/>
    <property type="match status" value="1"/>
</dbReference>
<keyword evidence="1" id="KW-0547">Nucleotide-binding</keyword>
<evidence type="ECO:0000256" key="3">
    <source>
        <dbReference type="ARBA" id="ARBA00022840"/>
    </source>
</evidence>
<dbReference type="PANTHER" id="PTHR34698">
    <property type="entry name" value="5-OXOPROLINASE SUBUNIT B"/>
    <property type="match status" value="1"/>
</dbReference>
<keyword evidence="2" id="KW-0378">Hydrolase</keyword>
<dbReference type="Gene3D" id="2.40.100.10">
    <property type="entry name" value="Cyclophilin-like"/>
    <property type="match status" value="1"/>
</dbReference>
<dbReference type="Pfam" id="PF02682">
    <property type="entry name" value="CT_C_D"/>
    <property type="match status" value="1"/>
</dbReference>
<dbReference type="InterPro" id="IPR010016">
    <property type="entry name" value="PxpB"/>
</dbReference>
<dbReference type="SUPFAM" id="SSF50891">
    <property type="entry name" value="Cyclophilin-like"/>
    <property type="match status" value="1"/>
</dbReference>
<dbReference type="SUPFAM" id="SSF160467">
    <property type="entry name" value="PH0987 N-terminal domain-like"/>
    <property type="match status" value="1"/>
</dbReference>
<keyword evidence="3" id="KW-0067">ATP-binding</keyword>
<dbReference type="InterPro" id="IPR029000">
    <property type="entry name" value="Cyclophilin-like_dom_sf"/>
</dbReference>
<dbReference type="GO" id="GO:0016787">
    <property type="term" value="F:hydrolase activity"/>
    <property type="evidence" value="ECO:0007669"/>
    <property type="project" value="UniProtKB-KW"/>
</dbReference>
<keyword evidence="6" id="KW-1185">Reference proteome</keyword>
<evidence type="ECO:0000259" key="4">
    <source>
        <dbReference type="SMART" id="SM00796"/>
    </source>
</evidence>
<dbReference type="GO" id="GO:0005524">
    <property type="term" value="F:ATP binding"/>
    <property type="evidence" value="ECO:0007669"/>
    <property type="project" value="UniProtKB-KW"/>
</dbReference>
<dbReference type="EMBL" id="PZZZ01000002">
    <property type="protein sequence ID" value="PTM97560.1"/>
    <property type="molecule type" value="Genomic_DNA"/>
</dbReference>
<comment type="caution">
    <text evidence="5">The sequence shown here is derived from an EMBL/GenBank/DDBJ whole genome shotgun (WGS) entry which is preliminary data.</text>
</comment>
<protein>
    <submittedName>
        <fullName evidence="5">KipI family sensor histidine kinase inhibitor</fullName>
    </submittedName>
</protein>
<dbReference type="InterPro" id="IPR003833">
    <property type="entry name" value="CT_C_D"/>
</dbReference>
<dbReference type="AlphaFoldDB" id="A0A2T5BF02"/>
<dbReference type="Proteomes" id="UP000241247">
    <property type="component" value="Unassembled WGS sequence"/>
</dbReference>
<evidence type="ECO:0000313" key="6">
    <source>
        <dbReference type="Proteomes" id="UP000241247"/>
    </source>
</evidence>
<dbReference type="Gene3D" id="3.30.1360.40">
    <property type="match status" value="1"/>
</dbReference>
<feature type="domain" description="Carboxyltransferase" evidence="4">
    <location>
        <begin position="24"/>
        <end position="223"/>
    </location>
</feature>
<evidence type="ECO:0000256" key="1">
    <source>
        <dbReference type="ARBA" id="ARBA00022741"/>
    </source>
</evidence>